<proteinExistence type="predicted"/>
<sequence>MLGYTPAHAVNYAALRIGIENDVSALRADQVKGGFMALKDIGLALDVVFGHDCAVSIKALVASEAVSRRHRSCGFQADTYRIQLAHVAIMHKIRYLG</sequence>
<comment type="caution">
    <text evidence="1">The sequence shown here is derived from an EMBL/GenBank/DDBJ whole genome shotgun (WGS) entry which is preliminary data.</text>
</comment>
<dbReference type="Proteomes" id="UP000702952">
    <property type="component" value="Unassembled WGS sequence"/>
</dbReference>
<protein>
    <submittedName>
        <fullName evidence="1">Uncharacterized protein</fullName>
    </submittedName>
</protein>
<name>A0AA44F5L4_AGRTU</name>
<reference evidence="1" key="1">
    <citation type="journal article" date="2020" name="Science">
        <title>Unexpected conservation and global transmission of agrobacterial virulence plasmids.</title>
        <authorList>
            <person name="Weisberg A.J."/>
            <person name="Davis E.W. 2nd"/>
            <person name="Tabima J."/>
            <person name="Belcher M.S."/>
            <person name="Miller M."/>
            <person name="Kuo C.H."/>
            <person name="Loper J.E."/>
            <person name="Grunwald N.J."/>
            <person name="Putnam M.L."/>
            <person name="Chang J.H."/>
        </authorList>
    </citation>
    <scope>NUCLEOTIDE SEQUENCE</scope>
    <source>
        <strain evidence="1">17-1853-1a</strain>
    </source>
</reference>
<evidence type="ECO:0000313" key="2">
    <source>
        <dbReference type="Proteomes" id="UP000702952"/>
    </source>
</evidence>
<evidence type="ECO:0000313" key="1">
    <source>
        <dbReference type="EMBL" id="NTC29165.1"/>
    </source>
</evidence>
<organism evidence="1 2">
    <name type="scientific">Agrobacterium tumefaciens</name>
    <dbReference type="NCBI Taxonomy" id="358"/>
    <lineage>
        <taxon>Bacteria</taxon>
        <taxon>Pseudomonadati</taxon>
        <taxon>Pseudomonadota</taxon>
        <taxon>Alphaproteobacteria</taxon>
        <taxon>Hyphomicrobiales</taxon>
        <taxon>Rhizobiaceae</taxon>
        <taxon>Rhizobium/Agrobacterium group</taxon>
        <taxon>Agrobacterium</taxon>
        <taxon>Agrobacterium tumefaciens complex</taxon>
    </lineage>
</organism>
<dbReference type="EMBL" id="JAAMAY010000021">
    <property type="protein sequence ID" value="NTC29165.1"/>
    <property type="molecule type" value="Genomic_DNA"/>
</dbReference>
<gene>
    <name evidence="1" type="ORF">G6M46_13440</name>
</gene>
<accession>A0AA44F5L4</accession>
<dbReference type="AlphaFoldDB" id="A0AA44F5L4"/>